<evidence type="ECO:0000313" key="1">
    <source>
        <dbReference type="EMBL" id="CEO94611.1"/>
    </source>
</evidence>
<dbReference type="EMBL" id="CDSF01000001">
    <property type="protein sequence ID" value="CEO94611.1"/>
    <property type="molecule type" value="Genomic_DNA"/>
</dbReference>
<keyword evidence="2" id="KW-1185">Reference proteome</keyword>
<gene>
    <name evidence="1" type="ORF">PBRA_000396</name>
</gene>
<proteinExistence type="predicted"/>
<feature type="non-terminal residue" evidence="1">
    <location>
        <position position="1"/>
    </location>
</feature>
<evidence type="ECO:0000313" key="2">
    <source>
        <dbReference type="Proteomes" id="UP000039324"/>
    </source>
</evidence>
<dbReference type="Proteomes" id="UP000039324">
    <property type="component" value="Unassembled WGS sequence"/>
</dbReference>
<sequence length="112" mass="12544">LVLVGFGFICFSRFFFSRRRLGLESEDRRISSRTPTCPGLAVPARHLCTGFIAPWTISERDVIRSDLSTALLSDLFRHTAYAGEPTYTCYGPFLYLPDAQARPLIALALWAA</sequence>
<reference evidence="1 2" key="1">
    <citation type="submission" date="2015-02" db="EMBL/GenBank/DDBJ databases">
        <authorList>
            <person name="Chooi Y.-H."/>
        </authorList>
    </citation>
    <scope>NUCLEOTIDE SEQUENCE [LARGE SCALE GENOMIC DNA]</scope>
    <source>
        <strain evidence="1">E3</strain>
    </source>
</reference>
<name>A0A0G4IHD6_PLABS</name>
<dbReference type="AlphaFoldDB" id="A0A0G4IHD6"/>
<protein>
    <submittedName>
        <fullName evidence="1">Uncharacterized protein</fullName>
    </submittedName>
</protein>
<organism evidence="1 2">
    <name type="scientific">Plasmodiophora brassicae</name>
    <name type="common">Clubroot disease agent</name>
    <dbReference type="NCBI Taxonomy" id="37360"/>
    <lineage>
        <taxon>Eukaryota</taxon>
        <taxon>Sar</taxon>
        <taxon>Rhizaria</taxon>
        <taxon>Endomyxa</taxon>
        <taxon>Phytomyxea</taxon>
        <taxon>Plasmodiophorida</taxon>
        <taxon>Plasmodiophoridae</taxon>
        <taxon>Plasmodiophora</taxon>
    </lineage>
</organism>
<accession>A0A0G4IHD6</accession>